<dbReference type="SUPFAM" id="SSF53623">
    <property type="entry name" value="MurD-like peptide ligases, catalytic domain"/>
    <property type="match status" value="1"/>
</dbReference>
<sequence>MEYGDKQILVLGAGASGIGASWVLARLGAHVVLNDYKPVALPRHDEERLVAAGVIIITGHQDESLLDGVDVIVISPGISLDIPIVKAAKKRHIDVVSEVEVAYEVSKSPIVAVTGTNGKTTTTTLLTKVLEKTGQPVKVGGNIGDSLSEVAYSMPAGGYLVAELSSYQLETVKHFRPLGAIVLNITPDHLARHKTMEKYIAAKERIFENQISSDFLVLNVDDPVVADMAERASSHILEISQQKPVRNGAYYADGRCYVVSDGTPVAVIGTEDIHIPGSHNIENILAVIALTYALGMSADSICGVVSNFHGVEHRLERVKTISGVTFYNDSKATNVDSVVKALESFDQPVILLAGGHDKMTPLEDFMELVKKRTKSVIFMGAAAERFEAAAKDAGVEHIYRADSMKDAVRQAYGLAGDGDIVLLSPACASFDWYSCFEERGDDFKRCVQMLEEGGHH</sequence>
<dbReference type="InterPro" id="IPR013221">
    <property type="entry name" value="Mur_ligase_cen"/>
</dbReference>
<dbReference type="Gene3D" id="3.40.1190.10">
    <property type="entry name" value="Mur-like, catalytic domain"/>
    <property type="match status" value="1"/>
</dbReference>
<keyword evidence="15 19" id="KW-0961">Cell wall biogenesis/degradation</keyword>
<evidence type="ECO:0000256" key="7">
    <source>
        <dbReference type="ARBA" id="ARBA00022490"/>
    </source>
</evidence>
<evidence type="ECO:0000256" key="10">
    <source>
        <dbReference type="ARBA" id="ARBA00022741"/>
    </source>
</evidence>
<evidence type="ECO:0000256" key="3">
    <source>
        <dbReference type="ARBA" id="ARBA00004752"/>
    </source>
</evidence>
<dbReference type="InterPro" id="IPR018109">
    <property type="entry name" value="Folylpolyglutamate_synth_CS"/>
</dbReference>
<comment type="pathway">
    <text evidence="3 19 20">Cell wall biogenesis; peptidoglycan biosynthesis.</text>
</comment>
<comment type="subcellular location">
    <subcellularLocation>
        <location evidence="2 19 20">Cytoplasm</location>
    </subcellularLocation>
</comment>
<organism evidence="23 24">
    <name type="scientific">Veillonella rodentium</name>
    <dbReference type="NCBI Taxonomy" id="248315"/>
    <lineage>
        <taxon>Bacteria</taxon>
        <taxon>Bacillati</taxon>
        <taxon>Bacillota</taxon>
        <taxon>Negativicutes</taxon>
        <taxon>Veillonellales</taxon>
        <taxon>Veillonellaceae</taxon>
        <taxon>Veillonella</taxon>
    </lineage>
</organism>
<keyword evidence="12 19" id="KW-0133">Cell shape</keyword>
<evidence type="ECO:0000256" key="6">
    <source>
        <dbReference type="ARBA" id="ARBA00015655"/>
    </source>
</evidence>
<keyword evidence="24" id="KW-1185">Reference proteome</keyword>
<dbReference type="GO" id="GO:0009252">
    <property type="term" value="P:peptidoglycan biosynthetic process"/>
    <property type="evidence" value="ECO:0007669"/>
    <property type="project" value="UniProtKB-UniRule"/>
</dbReference>
<dbReference type="PANTHER" id="PTHR43692:SF1">
    <property type="entry name" value="UDP-N-ACETYLMURAMOYLALANINE--D-GLUTAMATE LIGASE"/>
    <property type="match status" value="1"/>
</dbReference>
<evidence type="ECO:0000256" key="4">
    <source>
        <dbReference type="ARBA" id="ARBA00010416"/>
    </source>
</evidence>
<dbReference type="GO" id="GO:0051301">
    <property type="term" value="P:cell division"/>
    <property type="evidence" value="ECO:0007669"/>
    <property type="project" value="UniProtKB-KW"/>
</dbReference>
<dbReference type="Gene3D" id="3.40.50.720">
    <property type="entry name" value="NAD(P)-binding Rossmann-like Domain"/>
    <property type="match status" value="1"/>
</dbReference>
<keyword evidence="11 19" id="KW-0067">ATP-binding</keyword>
<evidence type="ECO:0000259" key="22">
    <source>
        <dbReference type="Pfam" id="PF08245"/>
    </source>
</evidence>
<dbReference type="InterPro" id="IPR004101">
    <property type="entry name" value="Mur_ligase_C"/>
</dbReference>
<dbReference type="InterPro" id="IPR005762">
    <property type="entry name" value="MurD"/>
</dbReference>
<evidence type="ECO:0000256" key="12">
    <source>
        <dbReference type="ARBA" id="ARBA00022960"/>
    </source>
</evidence>
<dbReference type="Proteomes" id="UP000214973">
    <property type="component" value="Chromosome 1"/>
</dbReference>
<keyword evidence="13 19" id="KW-0573">Peptidoglycan synthesis</keyword>
<dbReference type="HAMAP" id="MF_00639">
    <property type="entry name" value="MurD"/>
    <property type="match status" value="1"/>
</dbReference>
<dbReference type="GO" id="GO:0005737">
    <property type="term" value="C:cytoplasm"/>
    <property type="evidence" value="ECO:0007669"/>
    <property type="project" value="UniProtKB-SubCell"/>
</dbReference>
<evidence type="ECO:0000256" key="2">
    <source>
        <dbReference type="ARBA" id="ARBA00004496"/>
    </source>
</evidence>
<dbReference type="InterPro" id="IPR036615">
    <property type="entry name" value="Mur_ligase_C_dom_sf"/>
</dbReference>
<evidence type="ECO:0000259" key="21">
    <source>
        <dbReference type="Pfam" id="PF02875"/>
    </source>
</evidence>
<dbReference type="PROSITE" id="PS01011">
    <property type="entry name" value="FOLYLPOLYGLU_SYNT_1"/>
    <property type="match status" value="1"/>
</dbReference>
<keyword evidence="9 19" id="KW-0132">Cell division</keyword>
<dbReference type="RefSeq" id="WP_095066125.1">
    <property type="nucleotide sequence ID" value="NZ_LT906470.1"/>
</dbReference>
<dbReference type="AlphaFoldDB" id="A0A239ZC82"/>
<dbReference type="PANTHER" id="PTHR43692">
    <property type="entry name" value="UDP-N-ACETYLMURAMOYLALANINE--D-GLUTAMATE LIGASE"/>
    <property type="match status" value="1"/>
</dbReference>
<dbReference type="GO" id="GO:0008360">
    <property type="term" value="P:regulation of cell shape"/>
    <property type="evidence" value="ECO:0007669"/>
    <property type="project" value="UniProtKB-KW"/>
</dbReference>
<evidence type="ECO:0000256" key="9">
    <source>
        <dbReference type="ARBA" id="ARBA00022618"/>
    </source>
</evidence>
<evidence type="ECO:0000256" key="14">
    <source>
        <dbReference type="ARBA" id="ARBA00023306"/>
    </source>
</evidence>
<dbReference type="EMBL" id="LT906470">
    <property type="protein sequence ID" value="SNV68334.1"/>
    <property type="molecule type" value="Genomic_DNA"/>
</dbReference>
<dbReference type="GO" id="GO:0008764">
    <property type="term" value="F:UDP-N-acetylmuramoylalanine-D-glutamate ligase activity"/>
    <property type="evidence" value="ECO:0007669"/>
    <property type="project" value="UniProtKB-UniRule"/>
</dbReference>
<feature type="binding site" evidence="19">
    <location>
        <begin position="115"/>
        <end position="121"/>
    </location>
    <ligand>
        <name>ATP</name>
        <dbReference type="ChEBI" id="CHEBI:30616"/>
    </ligand>
</feature>
<evidence type="ECO:0000256" key="13">
    <source>
        <dbReference type="ARBA" id="ARBA00022984"/>
    </source>
</evidence>
<feature type="domain" description="Mur ligase central" evidence="22">
    <location>
        <begin position="113"/>
        <end position="290"/>
    </location>
</feature>
<keyword evidence="8 19" id="KW-0436">Ligase</keyword>
<gene>
    <name evidence="19 23" type="primary">murD</name>
    <name evidence="23" type="ORF">SAMEA44547418_01183</name>
</gene>
<protein>
    <recommendedName>
        <fullName evidence="6 19">UDP-N-acetylmuramoylalanine--D-glutamate ligase</fullName>
        <ecNumber evidence="5 19">6.3.2.9</ecNumber>
    </recommendedName>
    <alternativeName>
        <fullName evidence="17 19">D-glutamic acid-adding enzyme</fullName>
    </alternativeName>
    <alternativeName>
        <fullName evidence="16 19">UDP-N-acetylmuramoyl-L-alanyl-D-glutamate synthetase</fullName>
    </alternativeName>
</protein>
<reference evidence="23 24" key="1">
    <citation type="submission" date="2017-06" db="EMBL/GenBank/DDBJ databases">
        <authorList>
            <consortium name="Pathogen Informatics"/>
        </authorList>
    </citation>
    <scope>NUCLEOTIDE SEQUENCE [LARGE SCALE GENOMIC DNA]</scope>
    <source>
        <strain evidence="23 24">NCTC12018</strain>
    </source>
</reference>
<evidence type="ECO:0000256" key="17">
    <source>
        <dbReference type="ARBA" id="ARBA00032324"/>
    </source>
</evidence>
<accession>A0A239ZC82</accession>
<evidence type="ECO:0000256" key="5">
    <source>
        <dbReference type="ARBA" id="ARBA00012212"/>
    </source>
</evidence>
<evidence type="ECO:0000256" key="8">
    <source>
        <dbReference type="ARBA" id="ARBA00022598"/>
    </source>
</evidence>
<dbReference type="GO" id="GO:0071555">
    <property type="term" value="P:cell wall organization"/>
    <property type="evidence" value="ECO:0007669"/>
    <property type="project" value="UniProtKB-KW"/>
</dbReference>
<dbReference type="SUPFAM" id="SSF53244">
    <property type="entry name" value="MurD-like peptide ligases, peptide-binding domain"/>
    <property type="match status" value="1"/>
</dbReference>
<keyword evidence="10 19" id="KW-0547">Nucleotide-binding</keyword>
<dbReference type="KEGG" id="vrm:44547418_01183"/>
<dbReference type="InterPro" id="IPR036565">
    <property type="entry name" value="Mur-like_cat_sf"/>
</dbReference>
<comment type="similarity">
    <text evidence="4 19">Belongs to the MurCDEF family.</text>
</comment>
<dbReference type="SUPFAM" id="SSF51984">
    <property type="entry name" value="MurCD N-terminal domain"/>
    <property type="match status" value="1"/>
</dbReference>
<evidence type="ECO:0000256" key="16">
    <source>
        <dbReference type="ARBA" id="ARBA00030398"/>
    </source>
</evidence>
<evidence type="ECO:0000256" key="15">
    <source>
        <dbReference type="ARBA" id="ARBA00023316"/>
    </source>
</evidence>
<keyword evidence="14 19" id="KW-0131">Cell cycle</keyword>
<dbReference type="EC" id="6.3.2.9" evidence="5 19"/>
<evidence type="ECO:0000256" key="1">
    <source>
        <dbReference type="ARBA" id="ARBA00002734"/>
    </source>
</evidence>
<dbReference type="GO" id="GO:0004326">
    <property type="term" value="F:tetrahydrofolylpolyglutamate synthase activity"/>
    <property type="evidence" value="ECO:0007669"/>
    <property type="project" value="InterPro"/>
</dbReference>
<dbReference type="GO" id="GO:0005524">
    <property type="term" value="F:ATP binding"/>
    <property type="evidence" value="ECO:0007669"/>
    <property type="project" value="UniProtKB-UniRule"/>
</dbReference>
<name>A0A239ZC82_9FIRM</name>
<evidence type="ECO:0000256" key="18">
    <source>
        <dbReference type="ARBA" id="ARBA00047632"/>
    </source>
</evidence>
<evidence type="ECO:0000256" key="19">
    <source>
        <dbReference type="HAMAP-Rule" id="MF_00639"/>
    </source>
</evidence>
<dbReference type="Pfam" id="PF21799">
    <property type="entry name" value="MurD-like_N"/>
    <property type="match status" value="1"/>
</dbReference>
<dbReference type="UniPathway" id="UPA00219"/>
<evidence type="ECO:0000256" key="11">
    <source>
        <dbReference type="ARBA" id="ARBA00022840"/>
    </source>
</evidence>
<evidence type="ECO:0000256" key="20">
    <source>
        <dbReference type="RuleBase" id="RU003664"/>
    </source>
</evidence>
<dbReference type="Pfam" id="PF02875">
    <property type="entry name" value="Mur_ligase_C"/>
    <property type="match status" value="1"/>
</dbReference>
<feature type="domain" description="Mur ligase C-terminal" evidence="21">
    <location>
        <begin position="313"/>
        <end position="427"/>
    </location>
</feature>
<comment type="function">
    <text evidence="1 19 20">Cell wall formation. Catalyzes the addition of glutamate to the nucleotide precursor UDP-N-acetylmuramoyl-L-alanine (UMA).</text>
</comment>
<dbReference type="NCBIfam" id="TIGR01087">
    <property type="entry name" value="murD"/>
    <property type="match status" value="1"/>
</dbReference>
<dbReference type="Gene3D" id="3.90.190.20">
    <property type="entry name" value="Mur ligase, C-terminal domain"/>
    <property type="match status" value="1"/>
</dbReference>
<proteinExistence type="inferred from homology"/>
<evidence type="ECO:0000313" key="24">
    <source>
        <dbReference type="Proteomes" id="UP000214973"/>
    </source>
</evidence>
<dbReference type="Pfam" id="PF08245">
    <property type="entry name" value="Mur_ligase_M"/>
    <property type="match status" value="1"/>
</dbReference>
<keyword evidence="7 19" id="KW-0963">Cytoplasm</keyword>
<comment type="catalytic activity">
    <reaction evidence="18 19 20">
        <text>UDP-N-acetyl-alpha-D-muramoyl-L-alanine + D-glutamate + ATP = UDP-N-acetyl-alpha-D-muramoyl-L-alanyl-D-glutamate + ADP + phosphate + H(+)</text>
        <dbReference type="Rhea" id="RHEA:16429"/>
        <dbReference type="ChEBI" id="CHEBI:15378"/>
        <dbReference type="ChEBI" id="CHEBI:29986"/>
        <dbReference type="ChEBI" id="CHEBI:30616"/>
        <dbReference type="ChEBI" id="CHEBI:43474"/>
        <dbReference type="ChEBI" id="CHEBI:83898"/>
        <dbReference type="ChEBI" id="CHEBI:83900"/>
        <dbReference type="ChEBI" id="CHEBI:456216"/>
        <dbReference type="EC" id="6.3.2.9"/>
    </reaction>
</comment>
<evidence type="ECO:0000313" key="23">
    <source>
        <dbReference type="EMBL" id="SNV68334.1"/>
    </source>
</evidence>